<dbReference type="EMBL" id="LHQQ01000004">
    <property type="protein sequence ID" value="KOS48531.1"/>
    <property type="molecule type" value="Genomic_DNA"/>
</dbReference>
<name>A0A0M8PHY5_9EURO</name>
<protein>
    <submittedName>
        <fullName evidence="1">Uncharacterized protein</fullName>
    </submittedName>
</protein>
<proteinExistence type="predicted"/>
<comment type="caution">
    <text evidence="1">The sequence shown here is derived from an EMBL/GenBank/DDBJ whole genome shotgun (WGS) entry which is preliminary data.</text>
</comment>
<evidence type="ECO:0000313" key="2">
    <source>
        <dbReference type="Proteomes" id="UP000037696"/>
    </source>
</evidence>
<accession>A0A0M8PHY5</accession>
<evidence type="ECO:0000313" key="1">
    <source>
        <dbReference type="EMBL" id="KOS48531.1"/>
    </source>
</evidence>
<sequence length="67" mass="7633">MDMVQDLAGFIVDNPISILAIAFDPNSTTDYILVYKAEQDGGSCRARWICSDAGRNEVIKFWWDEEM</sequence>
<dbReference type="Proteomes" id="UP000037696">
    <property type="component" value="Unassembled WGS sequence"/>
</dbReference>
<gene>
    <name evidence="1" type="ORF">ACN38_g491</name>
</gene>
<keyword evidence="2" id="KW-1185">Reference proteome</keyword>
<organism evidence="1 2">
    <name type="scientific">Penicillium nordicum</name>
    <dbReference type="NCBI Taxonomy" id="229535"/>
    <lineage>
        <taxon>Eukaryota</taxon>
        <taxon>Fungi</taxon>
        <taxon>Dikarya</taxon>
        <taxon>Ascomycota</taxon>
        <taxon>Pezizomycotina</taxon>
        <taxon>Eurotiomycetes</taxon>
        <taxon>Eurotiomycetidae</taxon>
        <taxon>Eurotiales</taxon>
        <taxon>Aspergillaceae</taxon>
        <taxon>Penicillium</taxon>
    </lineage>
</organism>
<reference evidence="1 2" key="1">
    <citation type="submission" date="2015-08" db="EMBL/GenBank/DDBJ databases">
        <title>Genome sequencing of Penicillium nordicum.</title>
        <authorList>
            <person name="Nguyen H.D."/>
            <person name="Seifert K.A."/>
        </authorList>
    </citation>
    <scope>NUCLEOTIDE SEQUENCE [LARGE SCALE GENOMIC DNA]</scope>
    <source>
        <strain evidence="1 2">DAOMC 185683</strain>
    </source>
</reference>
<dbReference type="AlphaFoldDB" id="A0A0M8PHY5"/>